<dbReference type="SUPFAM" id="SSF82784">
    <property type="entry name" value="OsmC-like"/>
    <property type="match status" value="1"/>
</dbReference>
<dbReference type="EMBL" id="JBHSON010000087">
    <property type="protein sequence ID" value="MFC5752402.1"/>
    <property type="molecule type" value="Genomic_DNA"/>
</dbReference>
<comment type="similarity">
    <text evidence="1">Belongs to the OsmC/Ohr family.</text>
</comment>
<accession>A0ABW1ACD7</accession>
<evidence type="ECO:0000256" key="1">
    <source>
        <dbReference type="ARBA" id="ARBA00007378"/>
    </source>
</evidence>
<dbReference type="PANTHER" id="PTHR33797">
    <property type="entry name" value="ORGANIC HYDROPEROXIDE RESISTANCE PROTEIN-LIKE"/>
    <property type="match status" value="1"/>
</dbReference>
<evidence type="ECO:0000313" key="4">
    <source>
        <dbReference type="Proteomes" id="UP001596074"/>
    </source>
</evidence>
<evidence type="ECO:0000256" key="2">
    <source>
        <dbReference type="SAM" id="MobiDB-lite"/>
    </source>
</evidence>
<dbReference type="Gene3D" id="3.30.300.20">
    <property type="match status" value="1"/>
</dbReference>
<dbReference type="RefSeq" id="WP_378288362.1">
    <property type="nucleotide sequence ID" value="NZ_JBHSON010000087.1"/>
</dbReference>
<dbReference type="Pfam" id="PF02566">
    <property type="entry name" value="OsmC"/>
    <property type="match status" value="1"/>
</dbReference>
<dbReference type="Proteomes" id="UP001596074">
    <property type="component" value="Unassembled WGS sequence"/>
</dbReference>
<proteinExistence type="inferred from homology"/>
<sequence length="160" mass="16486">MHDPVAPPADDGHAFKPLYTAHVTVSGGGSSHGRATGRARSSDGALDLGLRVPRELGGDTTGPNPEQLFAAAFAACLHGALSLVARRHALDPAPITIEASVAFGRDPGDGGYQLRPDLVVSWPGVERETAARLLAEATALCPYSKLTSQGAPSTIIRITG</sequence>
<name>A0ABW1ACD7_9ACTN</name>
<protein>
    <submittedName>
        <fullName evidence="3">Ohr family peroxiredoxin</fullName>
    </submittedName>
</protein>
<organism evidence="3 4">
    <name type="scientific">Actinomadura rugatobispora</name>
    <dbReference type="NCBI Taxonomy" id="1994"/>
    <lineage>
        <taxon>Bacteria</taxon>
        <taxon>Bacillati</taxon>
        <taxon>Actinomycetota</taxon>
        <taxon>Actinomycetes</taxon>
        <taxon>Streptosporangiales</taxon>
        <taxon>Thermomonosporaceae</taxon>
        <taxon>Actinomadura</taxon>
    </lineage>
</organism>
<comment type="caution">
    <text evidence="3">The sequence shown here is derived from an EMBL/GenBank/DDBJ whole genome shotgun (WGS) entry which is preliminary data.</text>
</comment>
<reference evidence="4" key="1">
    <citation type="journal article" date="2019" name="Int. J. Syst. Evol. Microbiol.">
        <title>The Global Catalogue of Microorganisms (GCM) 10K type strain sequencing project: providing services to taxonomists for standard genome sequencing and annotation.</title>
        <authorList>
            <consortium name="The Broad Institute Genomics Platform"/>
            <consortium name="The Broad Institute Genome Sequencing Center for Infectious Disease"/>
            <person name="Wu L."/>
            <person name="Ma J."/>
        </authorList>
    </citation>
    <scope>NUCLEOTIDE SEQUENCE [LARGE SCALE GENOMIC DNA]</scope>
    <source>
        <strain evidence="4">KCTC 42087</strain>
    </source>
</reference>
<keyword evidence="4" id="KW-1185">Reference proteome</keyword>
<feature type="region of interest" description="Disordered" evidence="2">
    <location>
        <begin position="25"/>
        <end position="47"/>
    </location>
</feature>
<dbReference type="NCBIfam" id="TIGR03561">
    <property type="entry name" value="organ_hyd_perox"/>
    <property type="match status" value="1"/>
</dbReference>
<dbReference type="InterPro" id="IPR015946">
    <property type="entry name" value="KH_dom-like_a/b"/>
</dbReference>
<evidence type="ECO:0000313" key="3">
    <source>
        <dbReference type="EMBL" id="MFC5752402.1"/>
    </source>
</evidence>
<dbReference type="InterPro" id="IPR036102">
    <property type="entry name" value="OsmC/Ohrsf"/>
</dbReference>
<dbReference type="InterPro" id="IPR003718">
    <property type="entry name" value="OsmC/Ohr_fam"/>
</dbReference>
<dbReference type="PANTHER" id="PTHR33797:SF2">
    <property type="entry name" value="ORGANIC HYDROPEROXIDE RESISTANCE PROTEIN-LIKE"/>
    <property type="match status" value="1"/>
</dbReference>
<gene>
    <name evidence="3" type="ORF">ACFPZN_42890</name>
</gene>
<dbReference type="Gene3D" id="2.20.25.10">
    <property type="match status" value="1"/>
</dbReference>
<dbReference type="InterPro" id="IPR019953">
    <property type="entry name" value="OHR"/>
</dbReference>